<dbReference type="InterPro" id="IPR036942">
    <property type="entry name" value="Beta-barrel_TonB_sf"/>
</dbReference>
<dbReference type="AlphaFoldDB" id="A0A0L8V5G0"/>
<accession>A0A0L8V5G0</accession>
<feature type="domain" description="TonB-dependent receptor plug" evidence="10">
    <location>
        <begin position="216"/>
        <end position="298"/>
    </location>
</feature>
<evidence type="ECO:0000313" key="12">
    <source>
        <dbReference type="Proteomes" id="UP000036958"/>
    </source>
</evidence>
<evidence type="ECO:0000256" key="1">
    <source>
        <dbReference type="ARBA" id="ARBA00004571"/>
    </source>
</evidence>
<sequence length="841" mass="94535">MKKKALLLGLLFSTLLTLAQQVELDYQEQSLSTILIDFCERYELQYSLDDRYFSNFTATVSRQFFSPEEAFDYLLKDLPAAYKKVGAVYLFYQISPVPIQKNYSLSGRFTDKLTSESLPYTHVVVDGTGLVSDQEGNFSFVGTNEQFHLQASYLGYFLLDTIVFAGTHHQFLLRPSNFRIREVEITGLKVVRSLQVGNKPGVLRLNHQIAQFLPGNGDNSIFNLLRLQPGILAAGEQSNDLVIWGSYEGQSQVLFDGFTLFGMKNFNDNISAVNPLMAKDIQVLKGAYGADQGGRVGGLVNITGLDGDLNRPRLKLGLNNMTLNGLLSVPVAQQSALTVAFRQTYYELYDSKQLSFRSGRAGNSPNTSERTIYPDYNFRDLNLKYSGTNANGDSYGISALLSEDRFSYLLDVASEQSRFDYEDHEHNKQQAVSGFFQKRWVDGSRSKMSAAYSSLDKEVRTLRAIGRQQSGQGGQGQGPGQGPGGSVSVLNEDQTLRNAVAEGQISLTHQLALAEQHQLELGTGWVVNPIEFSEDSFQVQLVDQRLEASRLNFYAQDAMSFGSRLELKLGLRANYSLNLDKWYWQPRASASLTLAEGLKLNLAAGRHNQFITRSSLVDNVGNYHYLWSVSDDQSLPVLEATHGVVGLTYHRNSFTLSVEGFTKQTDGLTRYIDRFEAPSLYRGESKSRGIDFFVKQEYKGHSAWMTYTLSETLEKFDYFTQPFFQRALHDQRHELKGALLLNFNPIHLSSSYVFGSGFPDPRLALDGEFERDYHRLDVAAAYQWHARTFTLETGLSILNVLNHANLKYANFIVLPEDQDVSLNLHAEAIPFTPTVFLNVFF</sequence>
<dbReference type="GO" id="GO:0009279">
    <property type="term" value="C:cell outer membrane"/>
    <property type="evidence" value="ECO:0007669"/>
    <property type="project" value="UniProtKB-SubCell"/>
</dbReference>
<evidence type="ECO:0000259" key="10">
    <source>
        <dbReference type="Pfam" id="PF07715"/>
    </source>
</evidence>
<dbReference type="PANTHER" id="PTHR30069:SF29">
    <property type="entry name" value="HEMOGLOBIN AND HEMOGLOBIN-HAPTOGLOBIN-BINDING PROTEIN 1-RELATED"/>
    <property type="match status" value="1"/>
</dbReference>
<feature type="region of interest" description="Disordered" evidence="8">
    <location>
        <begin position="468"/>
        <end position="489"/>
    </location>
</feature>
<dbReference type="EMBL" id="LGIA01000187">
    <property type="protein sequence ID" value="KOH43457.1"/>
    <property type="molecule type" value="Genomic_DNA"/>
</dbReference>
<dbReference type="Gene3D" id="2.170.130.10">
    <property type="entry name" value="TonB-dependent receptor, plug domain"/>
    <property type="match status" value="1"/>
</dbReference>
<name>A0A0L8V5G0_9BACT</name>
<evidence type="ECO:0000313" key="11">
    <source>
        <dbReference type="EMBL" id="KOH43457.1"/>
    </source>
</evidence>
<dbReference type="SUPFAM" id="SSF49464">
    <property type="entry name" value="Carboxypeptidase regulatory domain-like"/>
    <property type="match status" value="1"/>
</dbReference>
<dbReference type="SUPFAM" id="SSF56935">
    <property type="entry name" value="Porins"/>
    <property type="match status" value="1"/>
</dbReference>
<dbReference type="InterPro" id="IPR037066">
    <property type="entry name" value="Plug_dom_sf"/>
</dbReference>
<dbReference type="PATRIC" id="fig|1409788.3.peg.3822"/>
<evidence type="ECO:0000256" key="6">
    <source>
        <dbReference type="ARBA" id="ARBA00023136"/>
    </source>
</evidence>
<dbReference type="Gene3D" id="2.40.170.20">
    <property type="entry name" value="TonB-dependent receptor, beta-barrel domain"/>
    <property type="match status" value="1"/>
</dbReference>
<dbReference type="RefSeq" id="WP_053186597.1">
    <property type="nucleotide sequence ID" value="NZ_LGIA01000187.1"/>
</dbReference>
<gene>
    <name evidence="11" type="ORF">NC99_37360</name>
</gene>
<evidence type="ECO:0000256" key="9">
    <source>
        <dbReference type="SAM" id="SignalP"/>
    </source>
</evidence>
<keyword evidence="5 9" id="KW-0732">Signal</keyword>
<evidence type="ECO:0000256" key="7">
    <source>
        <dbReference type="ARBA" id="ARBA00023237"/>
    </source>
</evidence>
<proteinExistence type="predicted"/>
<dbReference type="InterPro" id="IPR008969">
    <property type="entry name" value="CarboxyPept-like_regulatory"/>
</dbReference>
<dbReference type="Proteomes" id="UP000036958">
    <property type="component" value="Unassembled WGS sequence"/>
</dbReference>
<comment type="subcellular location">
    <subcellularLocation>
        <location evidence="1">Cell outer membrane</location>
        <topology evidence="1">Multi-pass membrane protein</topology>
    </subcellularLocation>
</comment>
<dbReference type="InterPro" id="IPR039426">
    <property type="entry name" value="TonB-dep_rcpt-like"/>
</dbReference>
<evidence type="ECO:0000256" key="4">
    <source>
        <dbReference type="ARBA" id="ARBA00022692"/>
    </source>
</evidence>
<keyword evidence="6" id="KW-0472">Membrane</keyword>
<protein>
    <recommendedName>
        <fullName evidence="10">TonB-dependent receptor plug domain-containing protein</fullName>
    </recommendedName>
</protein>
<dbReference type="GO" id="GO:0044718">
    <property type="term" value="P:siderophore transmembrane transport"/>
    <property type="evidence" value="ECO:0007669"/>
    <property type="project" value="TreeGrafter"/>
</dbReference>
<dbReference type="Pfam" id="PF07715">
    <property type="entry name" value="Plug"/>
    <property type="match status" value="1"/>
</dbReference>
<keyword evidence="4" id="KW-0812">Transmembrane</keyword>
<feature type="signal peptide" evidence="9">
    <location>
        <begin position="1"/>
        <end position="19"/>
    </location>
</feature>
<evidence type="ECO:0000256" key="2">
    <source>
        <dbReference type="ARBA" id="ARBA00022448"/>
    </source>
</evidence>
<keyword evidence="12" id="KW-1185">Reference proteome</keyword>
<evidence type="ECO:0000256" key="5">
    <source>
        <dbReference type="ARBA" id="ARBA00022729"/>
    </source>
</evidence>
<feature type="compositionally biased region" description="Gly residues" evidence="8">
    <location>
        <begin position="471"/>
        <end position="485"/>
    </location>
</feature>
<evidence type="ECO:0000256" key="3">
    <source>
        <dbReference type="ARBA" id="ARBA00022452"/>
    </source>
</evidence>
<organism evidence="11 12">
    <name type="scientific">Sunxiuqinia dokdonensis</name>
    <dbReference type="NCBI Taxonomy" id="1409788"/>
    <lineage>
        <taxon>Bacteria</taxon>
        <taxon>Pseudomonadati</taxon>
        <taxon>Bacteroidota</taxon>
        <taxon>Bacteroidia</taxon>
        <taxon>Marinilabiliales</taxon>
        <taxon>Prolixibacteraceae</taxon>
        <taxon>Sunxiuqinia</taxon>
    </lineage>
</organism>
<keyword evidence="3" id="KW-1134">Transmembrane beta strand</keyword>
<evidence type="ECO:0000256" key="8">
    <source>
        <dbReference type="SAM" id="MobiDB-lite"/>
    </source>
</evidence>
<keyword evidence="2" id="KW-0813">Transport</keyword>
<keyword evidence="7" id="KW-0998">Cell outer membrane</keyword>
<dbReference type="GO" id="GO:0015344">
    <property type="term" value="F:siderophore uptake transmembrane transporter activity"/>
    <property type="evidence" value="ECO:0007669"/>
    <property type="project" value="TreeGrafter"/>
</dbReference>
<reference evidence="12" key="1">
    <citation type="submission" date="2015-07" db="EMBL/GenBank/DDBJ databases">
        <title>Genome sequencing of Sunxiuqinia dokdonensis strain SK.</title>
        <authorList>
            <person name="Ahn S."/>
            <person name="Kim B.-C."/>
        </authorList>
    </citation>
    <scope>NUCLEOTIDE SEQUENCE [LARGE SCALE GENOMIC DNA]</scope>
    <source>
        <strain evidence="12">SK</strain>
    </source>
</reference>
<feature type="chain" id="PRO_5005591422" description="TonB-dependent receptor plug domain-containing protein" evidence="9">
    <location>
        <begin position="20"/>
        <end position="841"/>
    </location>
</feature>
<dbReference type="PANTHER" id="PTHR30069">
    <property type="entry name" value="TONB-DEPENDENT OUTER MEMBRANE RECEPTOR"/>
    <property type="match status" value="1"/>
</dbReference>
<comment type="caution">
    <text evidence="11">The sequence shown here is derived from an EMBL/GenBank/DDBJ whole genome shotgun (WGS) entry which is preliminary data.</text>
</comment>
<dbReference type="InterPro" id="IPR012910">
    <property type="entry name" value="Plug_dom"/>
</dbReference>
<dbReference type="STRING" id="1409788.NC99_37360"/>